<dbReference type="EMBL" id="UZAE01005780">
    <property type="protein sequence ID" value="VDO01830.1"/>
    <property type="molecule type" value="Genomic_DNA"/>
</dbReference>
<reference evidence="4" key="1">
    <citation type="submission" date="2017-02" db="UniProtKB">
        <authorList>
            <consortium name="WormBaseParasite"/>
        </authorList>
    </citation>
    <scope>IDENTIFICATION</scope>
</reference>
<sequence>MNFHSSSISEEDTIKGKRLEYPTRRRKSSEISDFYYTDSDDGSSQDSLDSSEIAELSENDSEVEIRRTPSNYCAPPTSGLLKVSRPKNSRSRAFSNLSDVDELPDCAPGISRAKIKTNKTNNDGEGVKGERTSTHILKRWHRRKRAGRRYSVTSESSSDLGISTSDIDENLPKSGEIK</sequence>
<feature type="region of interest" description="Disordered" evidence="1">
    <location>
        <begin position="140"/>
        <end position="178"/>
    </location>
</feature>
<proteinExistence type="predicted"/>
<name>A0A0R3TFY3_RODNA</name>
<feature type="compositionally biased region" description="Polar residues" evidence="1">
    <location>
        <begin position="151"/>
        <end position="165"/>
    </location>
</feature>
<evidence type="ECO:0000313" key="3">
    <source>
        <dbReference type="Proteomes" id="UP000278807"/>
    </source>
</evidence>
<protein>
    <submittedName>
        <fullName evidence="2 4">Uncharacterized protein</fullName>
    </submittedName>
</protein>
<accession>A0A0R3TFY3</accession>
<gene>
    <name evidence="2" type="ORF">HNAJ_LOCUS5970</name>
</gene>
<dbReference type="AlphaFoldDB" id="A0A0R3TFY3"/>
<reference evidence="2 3" key="2">
    <citation type="submission" date="2018-11" db="EMBL/GenBank/DDBJ databases">
        <authorList>
            <consortium name="Pathogen Informatics"/>
        </authorList>
    </citation>
    <scope>NUCLEOTIDE SEQUENCE [LARGE SCALE GENOMIC DNA]</scope>
</reference>
<feature type="compositionally biased region" description="Basic and acidic residues" evidence="1">
    <location>
        <begin position="12"/>
        <end position="23"/>
    </location>
</feature>
<keyword evidence="3" id="KW-1185">Reference proteome</keyword>
<dbReference type="WBParaSite" id="HNAJ_0000597401-mRNA-1">
    <property type="protein sequence ID" value="HNAJ_0000597401-mRNA-1"/>
    <property type="gene ID" value="HNAJ_0000597401"/>
</dbReference>
<dbReference type="Proteomes" id="UP000278807">
    <property type="component" value="Unassembled WGS sequence"/>
</dbReference>
<evidence type="ECO:0000313" key="4">
    <source>
        <dbReference type="WBParaSite" id="HNAJ_0000597401-mRNA-1"/>
    </source>
</evidence>
<evidence type="ECO:0000313" key="2">
    <source>
        <dbReference type="EMBL" id="VDO01830.1"/>
    </source>
</evidence>
<evidence type="ECO:0000256" key="1">
    <source>
        <dbReference type="SAM" id="MobiDB-lite"/>
    </source>
</evidence>
<organism evidence="4">
    <name type="scientific">Rodentolepis nana</name>
    <name type="common">Dwarf tapeworm</name>
    <name type="synonym">Hymenolepis nana</name>
    <dbReference type="NCBI Taxonomy" id="102285"/>
    <lineage>
        <taxon>Eukaryota</taxon>
        <taxon>Metazoa</taxon>
        <taxon>Spiralia</taxon>
        <taxon>Lophotrochozoa</taxon>
        <taxon>Platyhelminthes</taxon>
        <taxon>Cestoda</taxon>
        <taxon>Eucestoda</taxon>
        <taxon>Cyclophyllidea</taxon>
        <taxon>Hymenolepididae</taxon>
        <taxon>Rodentolepis</taxon>
    </lineage>
</organism>
<feature type="region of interest" description="Disordered" evidence="1">
    <location>
        <begin position="1"/>
        <end position="89"/>
    </location>
</feature>